<dbReference type="Pfam" id="PF13949">
    <property type="entry name" value="ALIX_LYPXL_bnd"/>
    <property type="match status" value="1"/>
</dbReference>
<proteinExistence type="inferred from homology"/>
<dbReference type="RefSeq" id="XP_025363924.1">
    <property type="nucleotide sequence ID" value="XM_025509026.1"/>
</dbReference>
<protein>
    <submittedName>
        <fullName evidence="4">BRO1-domain-containing protein</fullName>
    </submittedName>
</protein>
<dbReference type="PROSITE" id="PS51180">
    <property type="entry name" value="BRO1"/>
    <property type="match status" value="1"/>
</dbReference>
<dbReference type="InterPro" id="IPR025304">
    <property type="entry name" value="ALIX_V_dom"/>
</dbReference>
<dbReference type="InterPro" id="IPR004328">
    <property type="entry name" value="BRO1_dom"/>
</dbReference>
<feature type="domain" description="BRO1" evidence="3">
    <location>
        <begin position="5"/>
        <end position="463"/>
    </location>
</feature>
<dbReference type="EMBL" id="KZ819663">
    <property type="protein sequence ID" value="PWN29312.1"/>
    <property type="molecule type" value="Genomic_DNA"/>
</dbReference>
<feature type="compositionally biased region" description="Low complexity" evidence="2">
    <location>
        <begin position="821"/>
        <end position="836"/>
    </location>
</feature>
<dbReference type="Proteomes" id="UP000245884">
    <property type="component" value="Unassembled WGS sequence"/>
</dbReference>
<dbReference type="AlphaFoldDB" id="A0A316UVQ0"/>
<sequence>MAGRNMLSLPIPSSANLSGPLSIALRQAITSHAGEMHHADAFASDISSLVQLRNAVASMEEHFASLEAAYRYHAQLVFAGTKLSADLPLAFPWAQPFVSTSVWASSSSTSTRPAALAETAAELVSQASNAESFGINFGGMAFVGHTTLEWERANVLFAAAALLSSLAAQEPRNDGNSIKRAVGFFQAASAILSHLVDVVVPGLRLEETSPPHGFTAARLRPLATLTLAQAQECFWQKAVSDGMKPGTVAKLAAAVEDLYSQALTEGKQAEADEGVETFPRTWLNHITVKRHHFAAASQFRKSQDDLASSRYGDEISRLHLAEGHVKSALAAAKKGLPASSEAIQSDLRGLQGVIEGNLKRSKKDNDLIYLEPVTPAGSLTVVQGARMVQAKLPVEVARPIDCLGAGSGSDAPSLGRPLFGALVPYGAHLAISVYEDRKESWWRDAVEAKRQELEAVVRSTMESLDLPHVLNELDSSRAGSNADTVPPSLLSKAHQVQSEGGLPHLEQLRGDVSRMAQLNASILAEARSTLDGEAREDSEVRSQFAGSKHWTRQESSIAGQSYRKRLEELAGTLKMAGESDKVVQSKVDKWLPSWQILEAGEQGIAQSLERLRAEHEEGELIPASSRAPKVTSSSPIVRDLRKTLEATEDALAEFASLSGETRSLVRGDDVREKVMRETARLSSGSNDGGAALDLGPEAFEPLFAAEFKKYRSLEVEVGHIEASLSNLLQQLQAKRATLQEQMDAARPSSDLSSRVSAHLLNLCTAAGKYSEVLANVSEGLNFYNGLSPILRDLADGCLDWARARGIDVETLVARFEGTSLSGSGAAKARGSQASAAPVATPSPRRSTRNKAGATGTPVSGAKKTRSSGRIALEGNGTLDDEEEDELAAVQKELGLGDDTPTSASSSAPPQPPAPQWGAWSGGSIQFGD</sequence>
<dbReference type="PANTHER" id="PTHR23030:SF39">
    <property type="entry name" value="PROGRAMMED CELL DEATH 6-INTERACTING PROTEIN"/>
    <property type="match status" value="1"/>
</dbReference>
<dbReference type="InterPro" id="IPR038499">
    <property type="entry name" value="BRO1_sf"/>
</dbReference>
<reference evidence="4 5" key="1">
    <citation type="journal article" date="2018" name="Mol. Biol. Evol.">
        <title>Broad Genomic Sampling Reveals a Smut Pathogenic Ancestry of the Fungal Clade Ustilaginomycotina.</title>
        <authorList>
            <person name="Kijpornyongpan T."/>
            <person name="Mondo S.J."/>
            <person name="Barry K."/>
            <person name="Sandor L."/>
            <person name="Lee J."/>
            <person name="Lipzen A."/>
            <person name="Pangilinan J."/>
            <person name="LaButti K."/>
            <person name="Hainaut M."/>
            <person name="Henrissat B."/>
            <person name="Grigoriev I.V."/>
            <person name="Spatafora J.W."/>
            <person name="Aime M.C."/>
        </authorList>
    </citation>
    <scope>NUCLEOTIDE SEQUENCE [LARGE SCALE GENOMIC DNA]</scope>
    <source>
        <strain evidence="4 5">MCA 5214</strain>
    </source>
</reference>
<evidence type="ECO:0000259" key="3">
    <source>
        <dbReference type="PROSITE" id="PS51180"/>
    </source>
</evidence>
<feature type="region of interest" description="Disordered" evidence="2">
    <location>
        <begin position="821"/>
        <end position="928"/>
    </location>
</feature>
<dbReference type="GeneID" id="37030849"/>
<accession>A0A316UVQ0</accession>
<keyword evidence="5" id="KW-1185">Reference proteome</keyword>
<dbReference type="Gene3D" id="1.25.40.280">
    <property type="entry name" value="alix/aip1 like domains"/>
    <property type="match status" value="1"/>
</dbReference>
<dbReference type="Pfam" id="PF03097">
    <property type="entry name" value="BRO1"/>
    <property type="match status" value="2"/>
</dbReference>
<dbReference type="GO" id="GO:0005768">
    <property type="term" value="C:endosome"/>
    <property type="evidence" value="ECO:0007669"/>
    <property type="project" value="TreeGrafter"/>
</dbReference>
<feature type="region of interest" description="Disordered" evidence="2">
    <location>
        <begin position="533"/>
        <end position="557"/>
    </location>
</feature>
<evidence type="ECO:0000256" key="1">
    <source>
        <dbReference type="ARBA" id="ARBA00038154"/>
    </source>
</evidence>
<dbReference type="Gene3D" id="1.20.120.560">
    <property type="entry name" value="alix/aip1 in complex with the ypdl late domain"/>
    <property type="match status" value="1"/>
</dbReference>
<gene>
    <name evidence="4" type="ORF">BDZ90DRAFT_277614</name>
</gene>
<dbReference type="OrthoDB" id="64867at2759"/>
<evidence type="ECO:0000256" key="2">
    <source>
        <dbReference type="SAM" id="MobiDB-lite"/>
    </source>
</evidence>
<comment type="similarity">
    <text evidence="1">Belongs to the palA/RIM20 family.</text>
</comment>
<dbReference type="PANTHER" id="PTHR23030">
    <property type="entry name" value="PCD6 INTERACTING PROTEIN-RELATED"/>
    <property type="match status" value="1"/>
</dbReference>
<organism evidence="4 5">
    <name type="scientific">Jaminaea rosea</name>
    <dbReference type="NCBI Taxonomy" id="1569628"/>
    <lineage>
        <taxon>Eukaryota</taxon>
        <taxon>Fungi</taxon>
        <taxon>Dikarya</taxon>
        <taxon>Basidiomycota</taxon>
        <taxon>Ustilaginomycotina</taxon>
        <taxon>Exobasidiomycetes</taxon>
        <taxon>Microstromatales</taxon>
        <taxon>Microstromatales incertae sedis</taxon>
        <taxon>Jaminaea</taxon>
    </lineage>
</organism>
<dbReference type="SMART" id="SM01041">
    <property type="entry name" value="BRO1"/>
    <property type="match status" value="1"/>
</dbReference>
<name>A0A316UVQ0_9BASI</name>
<feature type="compositionally biased region" description="Low complexity" evidence="2">
    <location>
        <begin position="896"/>
        <end position="907"/>
    </location>
</feature>
<evidence type="ECO:0000313" key="4">
    <source>
        <dbReference type="EMBL" id="PWN29312.1"/>
    </source>
</evidence>
<evidence type="ECO:0000313" key="5">
    <source>
        <dbReference type="Proteomes" id="UP000245884"/>
    </source>
</evidence>
<dbReference type="STRING" id="1569628.A0A316UVQ0"/>
<dbReference type="Gene3D" id="1.20.140.50">
    <property type="entry name" value="alix/aip1 like domains"/>
    <property type="match status" value="1"/>
</dbReference>